<evidence type="ECO:0000256" key="1">
    <source>
        <dbReference type="SAM" id="MobiDB-lite"/>
    </source>
</evidence>
<name>X8E274_9MYCO</name>
<sequence>MRGPFNARSGSRVAGSTGGSATQRIRWPTCWRNLGELDDRDATVRVLVDVVLPPPR</sequence>
<gene>
    <name evidence="2" type="ORF">I540_0283</name>
</gene>
<dbReference type="Proteomes" id="UP000023351">
    <property type="component" value="Unassembled WGS sequence"/>
</dbReference>
<comment type="caution">
    <text evidence="2">The sequence shown here is derived from an EMBL/GenBank/DDBJ whole genome shotgun (WGS) entry which is preliminary data.</text>
</comment>
<dbReference type="AlphaFoldDB" id="X8E274"/>
<reference evidence="2 3" key="1">
    <citation type="submission" date="2013-12" db="EMBL/GenBank/DDBJ databases">
        <authorList>
            <person name="Zelazny A."/>
            <person name="Olivier K."/>
            <person name="Holland S."/>
            <person name="Lenaerts A."/>
            <person name="Ordway D."/>
            <person name="DeGroote M.A."/>
            <person name="Parker T."/>
            <person name="Sizemore C."/>
            <person name="Tallon L.J."/>
            <person name="Sadzewicz L.K."/>
            <person name="Sengamalay N."/>
            <person name="Fraser C.M."/>
            <person name="Hine E."/>
            <person name="Shefchek K.A."/>
            <person name="Das S.P."/>
            <person name="Tettelin H."/>
        </authorList>
    </citation>
    <scope>NUCLEOTIDE SEQUENCE [LARGE SCALE GENOMIC DNA]</scope>
    <source>
        <strain evidence="2 3">1513</strain>
    </source>
</reference>
<accession>X8E274</accession>
<organism evidence="2 3">
    <name type="scientific">Mycobacteroides abscessus subsp. bolletii 1513</name>
    <dbReference type="NCBI Taxonomy" id="1299321"/>
    <lineage>
        <taxon>Bacteria</taxon>
        <taxon>Bacillati</taxon>
        <taxon>Actinomycetota</taxon>
        <taxon>Actinomycetes</taxon>
        <taxon>Mycobacteriales</taxon>
        <taxon>Mycobacteriaceae</taxon>
        <taxon>Mycobacteroides</taxon>
        <taxon>Mycobacteroides abscessus</taxon>
    </lineage>
</organism>
<evidence type="ECO:0000313" key="3">
    <source>
        <dbReference type="Proteomes" id="UP000023351"/>
    </source>
</evidence>
<evidence type="ECO:0000313" key="2">
    <source>
        <dbReference type="EMBL" id="EUA73940.1"/>
    </source>
</evidence>
<feature type="region of interest" description="Disordered" evidence="1">
    <location>
        <begin position="1"/>
        <end position="22"/>
    </location>
</feature>
<protein>
    <submittedName>
        <fullName evidence="2">Uncharacterized protein</fullName>
    </submittedName>
</protein>
<proteinExistence type="predicted"/>
<dbReference type="EMBL" id="JAOJ01000001">
    <property type="protein sequence ID" value="EUA73940.1"/>
    <property type="molecule type" value="Genomic_DNA"/>
</dbReference>